<evidence type="ECO:0000313" key="3">
    <source>
        <dbReference type="Proteomes" id="UP000008332"/>
    </source>
</evidence>
<dbReference type="RefSeq" id="WP_011466346.1">
    <property type="nucleotide sequence ID" value="NC_007908.1"/>
</dbReference>
<dbReference type="PROSITE" id="PS51833">
    <property type="entry name" value="HDOD"/>
    <property type="match status" value="1"/>
</dbReference>
<sequence>MSAPHVHLTDPLSGLAAWLSYFRSAEIPVLAETAEALEALRAREDDVDASMLSSVIQNDPLMTLKLLAHVGSKRRPDAATGTETITSALVMMGISPFFQHFGAQPTVEDRLQDQPLALEGLLDLLKRAERARLFALGFAVHRADLDAGAIQLAAFLHDFAEMLLWCHAPALALKMSEAQRVDPTLRSASIQRSVLNIELDDLRQALMQDWRLPELLVHISDGKHPDHPSVRNVLLAVRLARHTMLGWDNAALPDDIDDIASLLNVSPRIALAFVHKIDQSE</sequence>
<keyword evidence="3" id="KW-1185">Reference proteome</keyword>
<proteinExistence type="predicted"/>
<dbReference type="eggNOG" id="COG1639">
    <property type="taxonomic scope" value="Bacteria"/>
</dbReference>
<dbReference type="OrthoDB" id="9126875at2"/>
<dbReference type="Pfam" id="PF08668">
    <property type="entry name" value="HDOD"/>
    <property type="match status" value="1"/>
</dbReference>
<dbReference type="Proteomes" id="UP000008332">
    <property type="component" value="Chromosome"/>
</dbReference>
<dbReference type="AlphaFoldDB" id="Q21R19"/>
<dbReference type="STRING" id="338969.Rfer_4086"/>
<dbReference type="InterPro" id="IPR052340">
    <property type="entry name" value="RNase_Y/CdgJ"/>
</dbReference>
<dbReference type="EMBL" id="CP000267">
    <property type="protein sequence ID" value="ABD71784.1"/>
    <property type="molecule type" value="Genomic_DNA"/>
</dbReference>
<dbReference type="SUPFAM" id="SSF109604">
    <property type="entry name" value="HD-domain/PDEase-like"/>
    <property type="match status" value="1"/>
</dbReference>
<evidence type="ECO:0000259" key="1">
    <source>
        <dbReference type="PROSITE" id="PS51833"/>
    </source>
</evidence>
<dbReference type="HOGENOM" id="CLU_942058_0_0_4"/>
<dbReference type="PANTHER" id="PTHR33525">
    <property type="match status" value="1"/>
</dbReference>
<reference evidence="3" key="1">
    <citation type="submission" date="2006-02" db="EMBL/GenBank/DDBJ databases">
        <title>Complete sequence of chromosome of Rhodoferax ferrireducens DSM 15236.</title>
        <authorList>
            <person name="Copeland A."/>
            <person name="Lucas S."/>
            <person name="Lapidus A."/>
            <person name="Barry K."/>
            <person name="Detter J.C."/>
            <person name="Glavina del Rio T."/>
            <person name="Hammon N."/>
            <person name="Israni S."/>
            <person name="Pitluck S."/>
            <person name="Brettin T."/>
            <person name="Bruce D."/>
            <person name="Han C."/>
            <person name="Tapia R."/>
            <person name="Gilna P."/>
            <person name="Kiss H."/>
            <person name="Schmutz J."/>
            <person name="Larimer F."/>
            <person name="Land M."/>
            <person name="Kyrpides N."/>
            <person name="Ivanova N."/>
            <person name="Richardson P."/>
        </authorList>
    </citation>
    <scope>NUCLEOTIDE SEQUENCE [LARGE SCALE GENOMIC DNA]</scope>
    <source>
        <strain evidence="3">ATCC BAA-621 / DSM 15236 / T118</strain>
    </source>
</reference>
<dbReference type="PANTHER" id="PTHR33525:SF3">
    <property type="entry name" value="RIBONUCLEASE Y"/>
    <property type="match status" value="1"/>
</dbReference>
<protein>
    <submittedName>
        <fullName evidence="2">Putative signal transduction protein</fullName>
    </submittedName>
</protein>
<organism evidence="2 3">
    <name type="scientific">Albidiferax ferrireducens (strain ATCC BAA-621 / DSM 15236 / T118)</name>
    <name type="common">Rhodoferax ferrireducens</name>
    <dbReference type="NCBI Taxonomy" id="338969"/>
    <lineage>
        <taxon>Bacteria</taxon>
        <taxon>Pseudomonadati</taxon>
        <taxon>Pseudomonadota</taxon>
        <taxon>Betaproteobacteria</taxon>
        <taxon>Burkholderiales</taxon>
        <taxon>Comamonadaceae</taxon>
        <taxon>Rhodoferax</taxon>
    </lineage>
</organism>
<evidence type="ECO:0000313" key="2">
    <source>
        <dbReference type="EMBL" id="ABD71784.1"/>
    </source>
</evidence>
<name>Q21R19_ALBFT</name>
<gene>
    <name evidence="2" type="ordered locus">Rfer_4086</name>
</gene>
<feature type="domain" description="HDOD" evidence="1">
    <location>
        <begin position="27"/>
        <end position="226"/>
    </location>
</feature>
<dbReference type="InterPro" id="IPR013976">
    <property type="entry name" value="HDOD"/>
</dbReference>
<accession>Q21R19</accession>
<dbReference type="Gene3D" id="1.10.3210.10">
    <property type="entry name" value="Hypothetical protein af1432"/>
    <property type="match status" value="1"/>
</dbReference>
<dbReference type="KEGG" id="rfr:Rfer_4086"/>